<dbReference type="REBASE" id="692020">
    <property type="entry name" value="Tac106ORF8975P"/>
</dbReference>
<dbReference type="GO" id="GO:0009307">
    <property type="term" value="P:DNA restriction-modification system"/>
    <property type="evidence" value="ECO:0007669"/>
    <property type="project" value="InterPro"/>
</dbReference>
<dbReference type="KEGG" id="tact:SG35_008970"/>
<dbReference type="Gene3D" id="3.40.1350.10">
    <property type="match status" value="1"/>
</dbReference>
<dbReference type="Pfam" id="PF04471">
    <property type="entry name" value="Mrr_cat"/>
    <property type="match status" value="1"/>
</dbReference>
<organism evidence="3 4">
    <name type="scientific">Thalassomonas actiniarum</name>
    <dbReference type="NCBI Taxonomy" id="485447"/>
    <lineage>
        <taxon>Bacteria</taxon>
        <taxon>Pseudomonadati</taxon>
        <taxon>Pseudomonadota</taxon>
        <taxon>Gammaproteobacteria</taxon>
        <taxon>Alteromonadales</taxon>
        <taxon>Colwelliaceae</taxon>
        <taxon>Thalassomonas</taxon>
    </lineage>
</organism>
<reference evidence="3 4" key="1">
    <citation type="journal article" date="2015" name="Genome Announc.">
        <title>Draft Genome Sequences of Marine Isolates of Thalassomonas viridans and Thalassomonas actiniarum.</title>
        <authorList>
            <person name="Olonade I."/>
            <person name="van Zyl L.J."/>
            <person name="Trindade M."/>
        </authorList>
    </citation>
    <scope>NUCLEOTIDE SEQUENCE [LARGE SCALE GENOMIC DNA]</scope>
    <source>
        <strain evidence="3 4">A5K-106</strain>
    </source>
</reference>
<gene>
    <name evidence="3" type="ORF">SG35_008970</name>
</gene>
<keyword evidence="3" id="KW-0378">Hydrolase</keyword>
<sequence>MITLNLEKTSLDVDQIYGGSRNGNASDDPLPKLLGVDNQAGFRHLGKRPELETLKMIVLKSSFKEPDWPDFLDTETGIFTYYGDRRSPGELHDTPRQGNKILSNLFQETHTPQLKDHFPPIFVFGNTGVYRDVRFIGLAVPGAENIGQDDDLVALWRATGSNNIRFQNYRAKFTILDVSTVSRLWIKDIQSGKNLLSENAPKPWVDWVLKRKYTPLKAPHSIEIRDKDQQTPSTPQDIKIIELIYSTYKKDPYAFELFAIKVAQLMLPNIKNWELTRPWRDGGRDATGIYQIGTGGSSIDVEFALEAKCYQTKSGVGVKELSRLISRLRHRQFGVLVTTSYLSNQAYKELKEDNHPVVIISAKDIVDTLKCRIGTFDNIHTWLCNVTIN</sequence>
<keyword evidence="3" id="KW-0540">Nuclease</keyword>
<proteinExistence type="predicted"/>
<keyword evidence="4" id="KW-1185">Reference proteome</keyword>
<evidence type="ECO:0000313" key="3">
    <source>
        <dbReference type="EMBL" id="WDE00741.1"/>
    </source>
</evidence>
<dbReference type="Gene3D" id="2.30.280.20">
    <property type="match status" value="1"/>
</dbReference>
<dbReference type="AlphaFoldDB" id="A0AAE9YTC8"/>
<feature type="domain" description="Restriction endonuclease AspBHI N-terminal" evidence="2">
    <location>
        <begin position="23"/>
        <end position="212"/>
    </location>
</feature>
<dbReference type="GO" id="GO:0003677">
    <property type="term" value="F:DNA binding"/>
    <property type="evidence" value="ECO:0007669"/>
    <property type="project" value="InterPro"/>
</dbReference>
<evidence type="ECO:0000313" key="4">
    <source>
        <dbReference type="Proteomes" id="UP000032568"/>
    </source>
</evidence>
<feature type="domain" description="Restriction endonuclease type IV Mrr" evidence="1">
    <location>
        <begin position="251"/>
        <end position="367"/>
    </location>
</feature>
<protein>
    <submittedName>
        <fullName evidence="3">Restriction endonuclease</fullName>
    </submittedName>
</protein>
<evidence type="ECO:0000259" key="1">
    <source>
        <dbReference type="Pfam" id="PF04471"/>
    </source>
</evidence>
<accession>A0AAE9YTC8</accession>
<dbReference type="InterPro" id="IPR011856">
    <property type="entry name" value="tRNA_endonuc-like_dom_sf"/>
</dbReference>
<dbReference type="Pfam" id="PF18062">
    <property type="entry name" value="RE_AspBHI_N"/>
    <property type="match status" value="1"/>
</dbReference>
<dbReference type="Proteomes" id="UP000032568">
    <property type="component" value="Chromosome"/>
</dbReference>
<dbReference type="InterPro" id="IPR041409">
    <property type="entry name" value="RE_AspBHI_N"/>
</dbReference>
<dbReference type="GO" id="GO:0004519">
    <property type="term" value="F:endonuclease activity"/>
    <property type="evidence" value="ECO:0007669"/>
    <property type="project" value="UniProtKB-KW"/>
</dbReference>
<keyword evidence="3" id="KW-0255">Endonuclease</keyword>
<dbReference type="RefSeq" id="WP_044830899.1">
    <property type="nucleotide sequence ID" value="NZ_CP059735.1"/>
</dbReference>
<dbReference type="InterPro" id="IPR007560">
    <property type="entry name" value="Restrct_endonuc_IV_Mrr"/>
</dbReference>
<dbReference type="EMBL" id="CP059735">
    <property type="protein sequence ID" value="WDE00741.1"/>
    <property type="molecule type" value="Genomic_DNA"/>
</dbReference>
<reference evidence="3 4" key="2">
    <citation type="journal article" date="2022" name="Mar. Drugs">
        <title>Bioassay-Guided Fractionation Leads to the Detection of Cholic Acid Generated by the Rare Thalassomonas sp.</title>
        <authorList>
            <person name="Pheiffer F."/>
            <person name="Schneider Y.K."/>
            <person name="Hansen E.H."/>
            <person name="Andersen J.H."/>
            <person name="Isaksson J."/>
            <person name="Busche T."/>
            <person name="R C."/>
            <person name="Kalinowski J."/>
            <person name="Zyl L.V."/>
            <person name="Trindade M."/>
        </authorList>
    </citation>
    <scope>NUCLEOTIDE SEQUENCE [LARGE SCALE GENOMIC DNA]</scope>
    <source>
        <strain evidence="3 4">A5K-106</strain>
    </source>
</reference>
<evidence type="ECO:0000259" key="2">
    <source>
        <dbReference type="Pfam" id="PF18062"/>
    </source>
</evidence>
<name>A0AAE9YTC8_9GAMM</name>